<dbReference type="EC" id="3.1.26.4" evidence="10"/>
<dbReference type="GO" id="GO:0046872">
    <property type="term" value="F:metal ion binding"/>
    <property type="evidence" value="ECO:0007669"/>
    <property type="project" value="UniProtKB-KW"/>
</dbReference>
<dbReference type="CDD" id="cd07181">
    <property type="entry name" value="RNase_HII_eukaryota_like"/>
    <property type="match status" value="1"/>
</dbReference>
<dbReference type="Proteomes" id="UP000076532">
    <property type="component" value="Unassembled WGS sequence"/>
</dbReference>
<dbReference type="InterPro" id="IPR024567">
    <property type="entry name" value="RNase_HII/HIII_dom"/>
</dbReference>
<comment type="cofactor">
    <cofactor evidence="3">
        <name>Mg(2+)</name>
        <dbReference type="ChEBI" id="CHEBI:18420"/>
    </cofactor>
</comment>
<dbReference type="InterPro" id="IPR036397">
    <property type="entry name" value="RNaseH_sf"/>
</dbReference>
<evidence type="ECO:0000256" key="4">
    <source>
        <dbReference type="ARBA" id="ARBA00007058"/>
    </source>
</evidence>
<evidence type="ECO:0000313" key="12">
    <source>
        <dbReference type="EMBL" id="KZP23809.1"/>
    </source>
</evidence>
<dbReference type="GO" id="GO:0003723">
    <property type="term" value="F:RNA binding"/>
    <property type="evidence" value="ECO:0007669"/>
    <property type="project" value="UniProtKB-UniRule"/>
</dbReference>
<evidence type="ECO:0000256" key="10">
    <source>
        <dbReference type="RuleBase" id="RU003515"/>
    </source>
</evidence>
<accession>A0A166MAV8</accession>
<comment type="function">
    <text evidence="10">Endonuclease that specifically degrades the RNA of RNA-DNA hybrids.</text>
</comment>
<keyword evidence="7 10" id="KW-0255">Endonuclease</keyword>
<dbReference type="PANTHER" id="PTHR10954">
    <property type="entry name" value="RIBONUCLEASE H2 SUBUNIT A"/>
    <property type="match status" value="1"/>
</dbReference>
<dbReference type="AlphaFoldDB" id="A0A166MAV8"/>
<comment type="cofactor">
    <cofactor evidence="2">
        <name>Mn(2+)</name>
        <dbReference type="ChEBI" id="CHEBI:29035"/>
    </cofactor>
</comment>
<evidence type="ECO:0000256" key="5">
    <source>
        <dbReference type="ARBA" id="ARBA00022722"/>
    </source>
</evidence>
<dbReference type="Gene3D" id="1.10.10.460">
    <property type="entry name" value="Ribonuclease hii. Domain 2"/>
    <property type="match status" value="1"/>
</dbReference>
<dbReference type="PROSITE" id="PS51975">
    <property type="entry name" value="RNASE_H_2"/>
    <property type="match status" value="1"/>
</dbReference>
<dbReference type="InterPro" id="IPR004649">
    <property type="entry name" value="RNase_H2_suA"/>
</dbReference>
<dbReference type="GO" id="GO:0043137">
    <property type="term" value="P:DNA replication, removal of RNA primer"/>
    <property type="evidence" value="ECO:0007669"/>
    <property type="project" value="TreeGrafter"/>
</dbReference>
<proteinExistence type="inferred from homology"/>
<keyword evidence="8 10" id="KW-0378">Hydrolase</keyword>
<keyword evidence="6" id="KW-0479">Metal-binding</keyword>
<dbReference type="InterPro" id="IPR012337">
    <property type="entry name" value="RNaseH-like_sf"/>
</dbReference>
<evidence type="ECO:0000256" key="6">
    <source>
        <dbReference type="ARBA" id="ARBA00022723"/>
    </source>
</evidence>
<evidence type="ECO:0000256" key="1">
    <source>
        <dbReference type="ARBA" id="ARBA00000077"/>
    </source>
</evidence>
<name>A0A166MAV8_9AGAM</name>
<sequence length="258" mass="27881">MVYGVAYCPAEWKEDLEQLGFADSKTLTHEARASLLSTLSSEPEKLGWSVRVLSPQAISHGMLRRIPVNLNQQSRDATVLLIREVIRSGLTLSEVYVDALGNTTTYQEFLSRTFPGIEFTVTSKADSKFKIVGAASVAAKVTRDACIEGWIFEEGLGDSDALPDAPSAWSKELGSGYPSDPRTQAWIKNSIDPVFGLPSLARFSWTTVKVALEKGAASVKWVDEGQEVLVSAFQSAAGRDKGRGAVARDLGIKSVGVL</sequence>
<evidence type="ECO:0000256" key="8">
    <source>
        <dbReference type="ARBA" id="ARBA00022801"/>
    </source>
</evidence>
<dbReference type="Pfam" id="PF01351">
    <property type="entry name" value="RNase_HII"/>
    <property type="match status" value="1"/>
</dbReference>
<protein>
    <recommendedName>
        <fullName evidence="10">Ribonuclease</fullName>
        <ecNumber evidence="10">3.1.26.4</ecNumber>
    </recommendedName>
</protein>
<evidence type="ECO:0000259" key="11">
    <source>
        <dbReference type="PROSITE" id="PS51975"/>
    </source>
</evidence>
<dbReference type="GO" id="GO:0004523">
    <property type="term" value="F:RNA-DNA hybrid ribonuclease activity"/>
    <property type="evidence" value="ECO:0007669"/>
    <property type="project" value="UniProtKB-EC"/>
</dbReference>
<dbReference type="EMBL" id="KV417530">
    <property type="protein sequence ID" value="KZP23809.1"/>
    <property type="molecule type" value="Genomic_DNA"/>
</dbReference>
<dbReference type="FunFam" id="3.30.420.10:FF:000016">
    <property type="entry name" value="Ribonuclease"/>
    <property type="match status" value="1"/>
</dbReference>
<evidence type="ECO:0000256" key="2">
    <source>
        <dbReference type="ARBA" id="ARBA00001936"/>
    </source>
</evidence>
<dbReference type="NCBIfam" id="TIGR00729">
    <property type="entry name" value="ribonuclease HII"/>
    <property type="match status" value="1"/>
</dbReference>
<evidence type="ECO:0000256" key="3">
    <source>
        <dbReference type="ARBA" id="ARBA00001946"/>
    </source>
</evidence>
<reference evidence="12 13" key="1">
    <citation type="journal article" date="2016" name="Mol. Biol. Evol.">
        <title>Comparative Genomics of Early-Diverging Mushroom-Forming Fungi Provides Insights into the Origins of Lignocellulose Decay Capabilities.</title>
        <authorList>
            <person name="Nagy L.G."/>
            <person name="Riley R."/>
            <person name="Tritt A."/>
            <person name="Adam C."/>
            <person name="Daum C."/>
            <person name="Floudas D."/>
            <person name="Sun H."/>
            <person name="Yadav J.S."/>
            <person name="Pangilinan J."/>
            <person name="Larsson K.H."/>
            <person name="Matsuura K."/>
            <person name="Barry K."/>
            <person name="Labutti K."/>
            <person name="Kuo R."/>
            <person name="Ohm R.A."/>
            <person name="Bhattacharya S.S."/>
            <person name="Shirouzu T."/>
            <person name="Yoshinaga Y."/>
            <person name="Martin F.M."/>
            <person name="Grigoriev I.V."/>
            <person name="Hibbett D.S."/>
        </authorList>
    </citation>
    <scope>NUCLEOTIDE SEQUENCE [LARGE SCALE GENOMIC DNA]</scope>
    <source>
        <strain evidence="12 13">CBS 109695</strain>
    </source>
</reference>
<feature type="domain" description="RNase H type-2" evidence="11">
    <location>
        <begin position="1"/>
        <end position="217"/>
    </location>
</feature>
<evidence type="ECO:0000256" key="9">
    <source>
        <dbReference type="PROSITE-ProRule" id="PRU01319"/>
    </source>
</evidence>
<dbReference type="InterPro" id="IPR023160">
    <property type="entry name" value="RNase_HII_hlx-loop-hlx_cap_dom"/>
</dbReference>
<keyword evidence="5 10" id="KW-0540">Nuclease</keyword>
<dbReference type="GO" id="GO:0032299">
    <property type="term" value="C:ribonuclease H2 complex"/>
    <property type="evidence" value="ECO:0007669"/>
    <property type="project" value="TreeGrafter"/>
</dbReference>
<dbReference type="GO" id="GO:0006298">
    <property type="term" value="P:mismatch repair"/>
    <property type="evidence" value="ECO:0007669"/>
    <property type="project" value="TreeGrafter"/>
</dbReference>
<evidence type="ECO:0000313" key="13">
    <source>
        <dbReference type="Proteomes" id="UP000076532"/>
    </source>
</evidence>
<keyword evidence="13" id="KW-1185">Reference proteome</keyword>
<dbReference type="OrthoDB" id="7462577at2759"/>
<dbReference type="PANTHER" id="PTHR10954:SF7">
    <property type="entry name" value="RIBONUCLEASE H2 SUBUNIT A"/>
    <property type="match status" value="1"/>
</dbReference>
<dbReference type="InterPro" id="IPR001352">
    <property type="entry name" value="RNase_HII/HIII"/>
</dbReference>
<dbReference type="Gene3D" id="3.30.420.10">
    <property type="entry name" value="Ribonuclease H-like superfamily/Ribonuclease H"/>
    <property type="match status" value="1"/>
</dbReference>
<comment type="caution">
    <text evidence="9">Lacks conserved residue(s) required for the propagation of feature annotation.</text>
</comment>
<dbReference type="FunFam" id="1.10.10.460:FF:000001">
    <property type="entry name" value="Ribonuclease"/>
    <property type="match status" value="1"/>
</dbReference>
<evidence type="ECO:0000256" key="7">
    <source>
        <dbReference type="ARBA" id="ARBA00022759"/>
    </source>
</evidence>
<dbReference type="STRING" id="436010.A0A166MAV8"/>
<comment type="similarity">
    <text evidence="4">Belongs to the RNase HII family. Eukaryotic subfamily.</text>
</comment>
<gene>
    <name evidence="12" type="ORF">FIBSPDRAFT_857951</name>
</gene>
<organism evidence="12 13">
    <name type="scientific">Athelia psychrophila</name>
    <dbReference type="NCBI Taxonomy" id="1759441"/>
    <lineage>
        <taxon>Eukaryota</taxon>
        <taxon>Fungi</taxon>
        <taxon>Dikarya</taxon>
        <taxon>Basidiomycota</taxon>
        <taxon>Agaricomycotina</taxon>
        <taxon>Agaricomycetes</taxon>
        <taxon>Agaricomycetidae</taxon>
        <taxon>Atheliales</taxon>
        <taxon>Atheliaceae</taxon>
        <taxon>Athelia</taxon>
    </lineage>
</organism>
<comment type="catalytic activity">
    <reaction evidence="1 10">
        <text>Endonucleolytic cleavage to 5'-phosphomonoester.</text>
        <dbReference type="EC" id="3.1.26.4"/>
    </reaction>
</comment>
<dbReference type="SUPFAM" id="SSF53098">
    <property type="entry name" value="Ribonuclease H-like"/>
    <property type="match status" value="1"/>
</dbReference>